<evidence type="ECO:0000256" key="1">
    <source>
        <dbReference type="ARBA" id="ARBA00022741"/>
    </source>
</evidence>
<evidence type="ECO:0000256" key="7">
    <source>
        <dbReference type="ARBA" id="ARBA00044550"/>
    </source>
</evidence>
<dbReference type="GO" id="GO:0005524">
    <property type="term" value="F:ATP binding"/>
    <property type="evidence" value="ECO:0007669"/>
    <property type="project" value="UniProtKB-KW"/>
</dbReference>
<dbReference type="GO" id="GO:0006310">
    <property type="term" value="P:DNA recombination"/>
    <property type="evidence" value="ECO:0007669"/>
    <property type="project" value="InterPro"/>
</dbReference>
<keyword evidence="3 10" id="KW-0347">Helicase</keyword>
<evidence type="ECO:0000256" key="3">
    <source>
        <dbReference type="ARBA" id="ARBA00022806"/>
    </source>
</evidence>
<dbReference type="Gene3D" id="3.40.50.300">
    <property type="entry name" value="P-loop containing nucleotide triphosphate hydrolases"/>
    <property type="match status" value="2"/>
</dbReference>
<dbReference type="GO" id="GO:0030894">
    <property type="term" value="C:replisome"/>
    <property type="evidence" value="ECO:0007669"/>
    <property type="project" value="TreeGrafter"/>
</dbReference>
<dbReference type="GO" id="GO:0043590">
    <property type="term" value="C:bacterial nucleoid"/>
    <property type="evidence" value="ECO:0007669"/>
    <property type="project" value="TreeGrafter"/>
</dbReference>
<dbReference type="RefSeq" id="WP_053431388.1">
    <property type="nucleotide sequence ID" value="NZ_CP040441.1"/>
</dbReference>
<dbReference type="InterPro" id="IPR014001">
    <property type="entry name" value="Helicase_ATP-bd"/>
</dbReference>
<keyword evidence="1" id="KW-0547">Nucleotide-binding</keyword>
<keyword evidence="4" id="KW-0067">ATP-binding</keyword>
<sequence>MNLEQELHKWFGYHSFRSGQKEVIEALVEGNDVFAMLPTGTGKSICYQLPARITEGVTLVISPLLSLMEDQVQQLKSNGWKDVAALSSFLSKGAKERIIKQLHLYKLLFLSPEMVQHPVVFKRLKQVKVSYFVVDEAHCISQWGHDFRPDFLRLSDVKHQLGNPPCLALTATATPAVQQDILTQLAIDEAVTIVHSVDRPNISISVEQTPTVKDKLEVIRGIIERHSGAGIIYFSSRLWSEQIARELMLNVKKRVAFYHGGMSNEDRILIQQQFMAGELDLICSTSAFGMGINKQDIRFVIHYHYPQQIASYVQEIGRAGRDGLASSAYVLFSEEDKGLARSLMTHDHPSKDEIIQMIQDCQTTEVLSYGGDVATAHRFVRFLLERFKKRNRTVDDFVSIVESHFQQRERIKAKELYLVEEWLQTKECRRERLLSFFSEQLTSRPVRCCDNCGLKDQPGEQASAIIAVGQTVPHWRERLALLCHQSKGGRG</sequence>
<dbReference type="EMBL" id="LILD01000001">
    <property type="protein sequence ID" value="KOO39391.1"/>
    <property type="molecule type" value="Genomic_DNA"/>
</dbReference>
<dbReference type="GO" id="GO:0009378">
    <property type="term" value="F:four-way junction helicase activity"/>
    <property type="evidence" value="ECO:0007669"/>
    <property type="project" value="TreeGrafter"/>
</dbReference>
<name>A0A0M0KKJ8_ALKHA</name>
<dbReference type="GeneID" id="87597228"/>
<gene>
    <name evidence="10" type="ORF">AMD02_11445</name>
</gene>
<organism evidence="10">
    <name type="scientific">Halalkalibacterium halodurans</name>
    <name type="common">Bacillus halodurans</name>
    <dbReference type="NCBI Taxonomy" id="86665"/>
    <lineage>
        <taxon>Bacteria</taxon>
        <taxon>Bacillati</taxon>
        <taxon>Bacillota</taxon>
        <taxon>Bacilli</taxon>
        <taxon>Bacillales</taxon>
        <taxon>Bacillaceae</taxon>
        <taxon>Halalkalibacterium (ex Joshi et al. 2022)</taxon>
    </lineage>
</organism>
<dbReference type="PROSITE" id="PS00690">
    <property type="entry name" value="DEAH_ATP_HELICASE"/>
    <property type="match status" value="1"/>
</dbReference>
<dbReference type="FunFam" id="3.40.50.300:FF:001363">
    <property type="entry name" value="ATP-dependent DNA helicase RecQ"/>
    <property type="match status" value="1"/>
</dbReference>
<dbReference type="CDD" id="cd17920">
    <property type="entry name" value="DEXHc_RecQ"/>
    <property type="match status" value="1"/>
</dbReference>
<feature type="domain" description="Helicase C-terminal" evidence="9">
    <location>
        <begin position="211"/>
        <end position="362"/>
    </location>
</feature>
<dbReference type="Pfam" id="PF16124">
    <property type="entry name" value="RecQ_Zn_bind"/>
    <property type="match status" value="1"/>
</dbReference>
<dbReference type="InterPro" id="IPR011545">
    <property type="entry name" value="DEAD/DEAH_box_helicase_dom"/>
</dbReference>
<evidence type="ECO:0000256" key="2">
    <source>
        <dbReference type="ARBA" id="ARBA00022801"/>
    </source>
</evidence>
<dbReference type="GO" id="GO:0006281">
    <property type="term" value="P:DNA repair"/>
    <property type="evidence" value="ECO:0007669"/>
    <property type="project" value="TreeGrafter"/>
</dbReference>
<dbReference type="PATRIC" id="fig|136160.3.peg.2700"/>
<dbReference type="InterPro" id="IPR002464">
    <property type="entry name" value="DNA/RNA_helicase_DEAH_CS"/>
</dbReference>
<dbReference type="PROSITE" id="PS51192">
    <property type="entry name" value="HELICASE_ATP_BIND_1"/>
    <property type="match status" value="1"/>
</dbReference>
<keyword evidence="5" id="KW-0238">DNA-binding</keyword>
<dbReference type="PANTHER" id="PTHR13710:SF84">
    <property type="entry name" value="ATP-DEPENDENT DNA HELICASE RECS-RELATED"/>
    <property type="match status" value="1"/>
</dbReference>
<dbReference type="GO" id="GO:0043138">
    <property type="term" value="F:3'-5' DNA helicase activity"/>
    <property type="evidence" value="ECO:0007669"/>
    <property type="project" value="TreeGrafter"/>
</dbReference>
<evidence type="ECO:0000256" key="5">
    <source>
        <dbReference type="ARBA" id="ARBA00023125"/>
    </source>
</evidence>
<dbReference type="SMART" id="SM00487">
    <property type="entry name" value="DEXDc"/>
    <property type="match status" value="1"/>
</dbReference>
<dbReference type="GO" id="GO:0005737">
    <property type="term" value="C:cytoplasm"/>
    <property type="evidence" value="ECO:0007669"/>
    <property type="project" value="TreeGrafter"/>
</dbReference>
<proteinExistence type="predicted"/>
<keyword evidence="2" id="KW-0378">Hydrolase</keyword>
<evidence type="ECO:0000259" key="9">
    <source>
        <dbReference type="PROSITE" id="PS51194"/>
    </source>
</evidence>
<dbReference type="InterPro" id="IPR027417">
    <property type="entry name" value="P-loop_NTPase"/>
</dbReference>
<dbReference type="InterPro" id="IPR032284">
    <property type="entry name" value="RecQ_Zn-bd"/>
</dbReference>
<dbReference type="PANTHER" id="PTHR13710">
    <property type="entry name" value="DNA HELICASE RECQ FAMILY MEMBER"/>
    <property type="match status" value="1"/>
</dbReference>
<dbReference type="InterPro" id="IPR036388">
    <property type="entry name" value="WH-like_DNA-bd_sf"/>
</dbReference>
<dbReference type="GO" id="GO:0016787">
    <property type="term" value="F:hydrolase activity"/>
    <property type="evidence" value="ECO:0007669"/>
    <property type="project" value="UniProtKB-KW"/>
</dbReference>
<evidence type="ECO:0000259" key="8">
    <source>
        <dbReference type="PROSITE" id="PS51192"/>
    </source>
</evidence>
<dbReference type="GO" id="GO:0003677">
    <property type="term" value="F:DNA binding"/>
    <property type="evidence" value="ECO:0007669"/>
    <property type="project" value="UniProtKB-KW"/>
</dbReference>
<evidence type="ECO:0000313" key="10">
    <source>
        <dbReference type="EMBL" id="KOO39391.1"/>
    </source>
</evidence>
<reference evidence="10" key="1">
    <citation type="submission" date="2015-08" db="EMBL/GenBank/DDBJ databases">
        <title>Complete DNA Sequence of Pseudomonas syringae pv. actinidiae, the Causal Agent of Kiwifruit Canker Disease.</title>
        <authorList>
            <person name="Rikkerink E.H.A."/>
            <person name="Fineran P.C."/>
        </authorList>
    </citation>
    <scope>NUCLEOTIDE SEQUENCE</scope>
    <source>
        <strain evidence="10">DSM 13666</strain>
    </source>
</reference>
<dbReference type="Pfam" id="PF00271">
    <property type="entry name" value="Helicase_C"/>
    <property type="match status" value="1"/>
</dbReference>
<accession>A0A0M0KKJ8</accession>
<comment type="caution">
    <text evidence="10">The sequence shown here is derived from an EMBL/GenBank/DDBJ whole genome shotgun (WGS) entry which is preliminary data.</text>
</comment>
<dbReference type="Gene3D" id="1.10.10.10">
    <property type="entry name" value="Winged helix-like DNA-binding domain superfamily/Winged helix DNA-binding domain"/>
    <property type="match status" value="1"/>
</dbReference>
<dbReference type="PROSITE" id="PS51194">
    <property type="entry name" value="HELICASE_CTER"/>
    <property type="match status" value="1"/>
</dbReference>
<evidence type="ECO:0000256" key="4">
    <source>
        <dbReference type="ARBA" id="ARBA00022840"/>
    </source>
</evidence>
<protein>
    <recommendedName>
        <fullName evidence="6">ATP-dependent DNA helicase RecQ</fullName>
    </recommendedName>
    <alternativeName>
        <fullName evidence="7">DNA 3'-5' helicase RecQ</fullName>
    </alternativeName>
</protein>
<dbReference type="NCBIfam" id="TIGR00614">
    <property type="entry name" value="recQ_fam"/>
    <property type="match status" value="1"/>
</dbReference>
<dbReference type="Pfam" id="PF00270">
    <property type="entry name" value="DEAD"/>
    <property type="match status" value="1"/>
</dbReference>
<dbReference type="InterPro" id="IPR001650">
    <property type="entry name" value="Helicase_C-like"/>
</dbReference>
<dbReference type="InterPro" id="IPR004589">
    <property type="entry name" value="DNA_helicase_ATP-dep_RecQ"/>
</dbReference>
<dbReference type="SUPFAM" id="SSF52540">
    <property type="entry name" value="P-loop containing nucleoside triphosphate hydrolases"/>
    <property type="match status" value="1"/>
</dbReference>
<feature type="domain" description="Helicase ATP-binding" evidence="8">
    <location>
        <begin position="24"/>
        <end position="191"/>
    </location>
</feature>
<dbReference type="AlphaFoldDB" id="A0A0M0KKJ8"/>
<dbReference type="SMART" id="SM00490">
    <property type="entry name" value="HELICc"/>
    <property type="match status" value="1"/>
</dbReference>
<evidence type="ECO:0000256" key="6">
    <source>
        <dbReference type="ARBA" id="ARBA00044535"/>
    </source>
</evidence>